<sequence>MSPLEIHQTLTRRQLLNLGARGLGALGAAHLLNPALAAAPTGLDGTLLRPHFKPTAKRVIYLFFSGGPSHIDMFDYHPLMRDIHGIELPESIRQGQRITGMT</sequence>
<dbReference type="EMBL" id="UINC01137384">
    <property type="protein sequence ID" value="SVD22688.1"/>
    <property type="molecule type" value="Genomic_DNA"/>
</dbReference>
<organism evidence="1">
    <name type="scientific">marine metagenome</name>
    <dbReference type="NCBI Taxonomy" id="408172"/>
    <lineage>
        <taxon>unclassified sequences</taxon>
        <taxon>metagenomes</taxon>
        <taxon>ecological metagenomes</taxon>
    </lineage>
</organism>
<protein>
    <submittedName>
        <fullName evidence="1">Uncharacterized protein</fullName>
    </submittedName>
</protein>
<dbReference type="Pfam" id="PF07394">
    <property type="entry name" value="DUF1501"/>
    <property type="match status" value="1"/>
</dbReference>
<reference evidence="1" key="1">
    <citation type="submission" date="2018-05" db="EMBL/GenBank/DDBJ databases">
        <authorList>
            <person name="Lanie J.A."/>
            <person name="Ng W.-L."/>
            <person name="Kazmierczak K.M."/>
            <person name="Andrzejewski T.M."/>
            <person name="Davidsen T.M."/>
            <person name="Wayne K.J."/>
            <person name="Tettelin H."/>
            <person name="Glass J.I."/>
            <person name="Rusch D."/>
            <person name="Podicherti R."/>
            <person name="Tsui H.-C.T."/>
            <person name="Winkler M.E."/>
        </authorList>
    </citation>
    <scope>NUCLEOTIDE SEQUENCE</scope>
</reference>
<name>A0A382TMK6_9ZZZZ</name>
<gene>
    <name evidence="1" type="ORF">METZ01_LOCUS375542</name>
</gene>
<evidence type="ECO:0000313" key="1">
    <source>
        <dbReference type="EMBL" id="SVD22688.1"/>
    </source>
</evidence>
<feature type="non-terminal residue" evidence="1">
    <location>
        <position position="102"/>
    </location>
</feature>
<proteinExistence type="predicted"/>
<accession>A0A382TMK6</accession>
<dbReference type="AlphaFoldDB" id="A0A382TMK6"/>
<dbReference type="InterPro" id="IPR006311">
    <property type="entry name" value="TAT_signal"/>
</dbReference>
<dbReference type="PROSITE" id="PS51318">
    <property type="entry name" value="TAT"/>
    <property type="match status" value="1"/>
</dbReference>
<dbReference type="InterPro" id="IPR010869">
    <property type="entry name" value="DUF1501"/>
</dbReference>